<dbReference type="AlphaFoldDB" id="X1L5H1"/>
<sequence>MRKSIRKYFVMILVFCAINTSIMIRCLESDKLVNTDINTRHDLQIHLSTLGYNQSD</sequence>
<accession>X1L5H1</accession>
<dbReference type="EMBL" id="BARV01003986">
    <property type="protein sequence ID" value="GAI14228.1"/>
    <property type="molecule type" value="Genomic_DNA"/>
</dbReference>
<name>X1L5H1_9ZZZZ</name>
<reference evidence="1" key="1">
    <citation type="journal article" date="2014" name="Front. Microbiol.">
        <title>High frequency of phylogenetically diverse reductive dehalogenase-homologous genes in deep subseafloor sedimentary metagenomes.</title>
        <authorList>
            <person name="Kawai M."/>
            <person name="Futagami T."/>
            <person name="Toyoda A."/>
            <person name="Takaki Y."/>
            <person name="Nishi S."/>
            <person name="Hori S."/>
            <person name="Arai W."/>
            <person name="Tsubouchi T."/>
            <person name="Morono Y."/>
            <person name="Uchiyama I."/>
            <person name="Ito T."/>
            <person name="Fujiyama A."/>
            <person name="Inagaki F."/>
            <person name="Takami H."/>
        </authorList>
    </citation>
    <scope>NUCLEOTIDE SEQUENCE</scope>
    <source>
        <strain evidence="1">Expedition CK06-06</strain>
    </source>
</reference>
<proteinExistence type="predicted"/>
<protein>
    <submittedName>
        <fullName evidence="1">Uncharacterized protein</fullName>
    </submittedName>
</protein>
<organism evidence="1">
    <name type="scientific">marine sediment metagenome</name>
    <dbReference type="NCBI Taxonomy" id="412755"/>
    <lineage>
        <taxon>unclassified sequences</taxon>
        <taxon>metagenomes</taxon>
        <taxon>ecological metagenomes</taxon>
    </lineage>
</organism>
<comment type="caution">
    <text evidence="1">The sequence shown here is derived from an EMBL/GenBank/DDBJ whole genome shotgun (WGS) entry which is preliminary data.</text>
</comment>
<evidence type="ECO:0000313" key="1">
    <source>
        <dbReference type="EMBL" id="GAI14228.1"/>
    </source>
</evidence>
<gene>
    <name evidence="1" type="ORF">S06H3_09170</name>
</gene>